<sequence>MGLLERLRKEWFILGIVLVIAVARLEPAVGVKGGESGRCPAGAGLPRQLGGRCGAPEPPPRSPSAVGGPGGTLSTPGGRRCPPRASRRVSVVRAGPGAARRGPGCRRQGGERAASLLGCGGRGESAGLSAGPRAEDAGRFAAGDAETCSGPLKPEVTITYIAVSAIFFNSGLSLKTEVL</sequence>
<evidence type="ECO:0000313" key="4">
    <source>
        <dbReference type="Proteomes" id="UP001333110"/>
    </source>
</evidence>
<protein>
    <submittedName>
        <fullName evidence="3">Uncharacterized protein</fullName>
    </submittedName>
</protein>
<organism evidence="3 4">
    <name type="scientific">Mycteria americana</name>
    <name type="common">Wood stork</name>
    <dbReference type="NCBI Taxonomy" id="33587"/>
    <lineage>
        <taxon>Eukaryota</taxon>
        <taxon>Metazoa</taxon>
        <taxon>Chordata</taxon>
        <taxon>Craniata</taxon>
        <taxon>Vertebrata</taxon>
        <taxon>Euteleostomi</taxon>
        <taxon>Archelosauria</taxon>
        <taxon>Archosauria</taxon>
        <taxon>Dinosauria</taxon>
        <taxon>Saurischia</taxon>
        <taxon>Theropoda</taxon>
        <taxon>Coelurosauria</taxon>
        <taxon>Aves</taxon>
        <taxon>Neognathae</taxon>
        <taxon>Neoaves</taxon>
        <taxon>Aequornithes</taxon>
        <taxon>Ciconiiformes</taxon>
        <taxon>Ciconiidae</taxon>
        <taxon>Mycteria</taxon>
    </lineage>
</organism>
<reference evidence="3 4" key="1">
    <citation type="journal article" date="2023" name="J. Hered.">
        <title>Chromosome-level genome of the wood stork (Mycteria americana) provides insight into avian chromosome evolution.</title>
        <authorList>
            <person name="Flamio R. Jr."/>
            <person name="Ramstad K.M."/>
        </authorList>
    </citation>
    <scope>NUCLEOTIDE SEQUENCE [LARGE SCALE GENOMIC DNA]</scope>
    <source>
        <strain evidence="3">JAX WOST 10</strain>
    </source>
</reference>
<keyword evidence="2" id="KW-0732">Signal</keyword>
<accession>A0AAN7S5I2</accession>
<dbReference type="AlphaFoldDB" id="A0AAN7S5I2"/>
<evidence type="ECO:0000313" key="3">
    <source>
        <dbReference type="EMBL" id="KAK4819018.1"/>
    </source>
</evidence>
<dbReference type="EMBL" id="JAUNZN010000007">
    <property type="protein sequence ID" value="KAK4819018.1"/>
    <property type="molecule type" value="Genomic_DNA"/>
</dbReference>
<dbReference type="Proteomes" id="UP001333110">
    <property type="component" value="Unassembled WGS sequence"/>
</dbReference>
<feature type="signal peptide" evidence="2">
    <location>
        <begin position="1"/>
        <end position="30"/>
    </location>
</feature>
<name>A0AAN7S5I2_MYCAM</name>
<evidence type="ECO:0000256" key="2">
    <source>
        <dbReference type="SAM" id="SignalP"/>
    </source>
</evidence>
<comment type="caution">
    <text evidence="3">The sequence shown here is derived from an EMBL/GenBank/DDBJ whole genome shotgun (WGS) entry which is preliminary data.</text>
</comment>
<proteinExistence type="predicted"/>
<feature type="chain" id="PRO_5042920954" evidence="2">
    <location>
        <begin position="31"/>
        <end position="179"/>
    </location>
</feature>
<evidence type="ECO:0000256" key="1">
    <source>
        <dbReference type="SAM" id="MobiDB-lite"/>
    </source>
</evidence>
<keyword evidence="4" id="KW-1185">Reference proteome</keyword>
<gene>
    <name evidence="3" type="ORF">QYF61_024134</name>
</gene>
<feature type="region of interest" description="Disordered" evidence="1">
    <location>
        <begin position="33"/>
        <end position="89"/>
    </location>
</feature>